<dbReference type="EC" id="2.7.7.65" evidence="1"/>
<dbReference type="Proteomes" id="UP000825679">
    <property type="component" value="Chromosome"/>
</dbReference>
<dbReference type="EMBL" id="CP081150">
    <property type="protein sequence ID" value="QZA76782.1"/>
    <property type="molecule type" value="Genomic_DNA"/>
</dbReference>
<dbReference type="Pfam" id="PF00072">
    <property type="entry name" value="Response_reg"/>
    <property type="match status" value="1"/>
</dbReference>
<keyword evidence="7" id="KW-1185">Reference proteome</keyword>
<keyword evidence="6" id="KW-0808">Transferase</keyword>
<proteinExistence type="predicted"/>
<dbReference type="GO" id="GO:0052621">
    <property type="term" value="F:diguanylate cyclase activity"/>
    <property type="evidence" value="ECO:0007669"/>
    <property type="project" value="UniProtKB-EC"/>
</dbReference>
<feature type="modified residue" description="4-aspartylphosphate" evidence="3">
    <location>
        <position position="54"/>
    </location>
</feature>
<dbReference type="PANTHER" id="PTHR45138:SF9">
    <property type="entry name" value="DIGUANYLATE CYCLASE DGCM-RELATED"/>
    <property type="match status" value="1"/>
</dbReference>
<dbReference type="RefSeq" id="WP_221005184.1">
    <property type="nucleotide sequence ID" value="NZ_CP081150.1"/>
</dbReference>
<reference evidence="6 7" key="1">
    <citation type="submission" date="2021-08" db="EMBL/GenBank/DDBJ databases">
        <title>complete genome sequencing of Deefgea sp. D25.</title>
        <authorList>
            <person name="Bae J.-W."/>
            <person name="Gim D.-H."/>
        </authorList>
    </citation>
    <scope>NUCLEOTIDE SEQUENCE [LARGE SCALE GENOMIC DNA]</scope>
    <source>
        <strain evidence="6 7">D25</strain>
    </source>
</reference>
<accession>A0ABX8Z2H3</accession>
<dbReference type="Pfam" id="PF00990">
    <property type="entry name" value="GGDEF"/>
    <property type="match status" value="1"/>
</dbReference>
<dbReference type="Gene3D" id="3.30.70.270">
    <property type="match status" value="1"/>
</dbReference>
<dbReference type="SMART" id="SM00267">
    <property type="entry name" value="GGDEF"/>
    <property type="match status" value="1"/>
</dbReference>
<evidence type="ECO:0000256" key="2">
    <source>
        <dbReference type="ARBA" id="ARBA00034247"/>
    </source>
</evidence>
<organism evidence="6 7">
    <name type="scientific">Deefgea tanakiae</name>
    <dbReference type="NCBI Taxonomy" id="2865840"/>
    <lineage>
        <taxon>Bacteria</taxon>
        <taxon>Pseudomonadati</taxon>
        <taxon>Pseudomonadota</taxon>
        <taxon>Betaproteobacteria</taxon>
        <taxon>Neisseriales</taxon>
        <taxon>Chitinibacteraceae</taxon>
        <taxon>Deefgea</taxon>
    </lineage>
</organism>
<evidence type="ECO:0000259" key="5">
    <source>
        <dbReference type="PROSITE" id="PS50887"/>
    </source>
</evidence>
<feature type="domain" description="GGDEF" evidence="5">
    <location>
        <begin position="164"/>
        <end position="299"/>
    </location>
</feature>
<evidence type="ECO:0000313" key="7">
    <source>
        <dbReference type="Proteomes" id="UP000825679"/>
    </source>
</evidence>
<evidence type="ECO:0000259" key="4">
    <source>
        <dbReference type="PROSITE" id="PS50110"/>
    </source>
</evidence>
<dbReference type="InterPro" id="IPR050469">
    <property type="entry name" value="Diguanylate_Cyclase"/>
</dbReference>
<dbReference type="InterPro" id="IPR029787">
    <property type="entry name" value="Nucleotide_cyclase"/>
</dbReference>
<dbReference type="SUPFAM" id="SSF52172">
    <property type="entry name" value="CheY-like"/>
    <property type="match status" value="1"/>
</dbReference>
<keyword evidence="3" id="KW-0597">Phosphoprotein</keyword>
<dbReference type="InterPro" id="IPR001789">
    <property type="entry name" value="Sig_transdc_resp-reg_receiver"/>
</dbReference>
<evidence type="ECO:0000313" key="6">
    <source>
        <dbReference type="EMBL" id="QZA76782.1"/>
    </source>
</evidence>
<dbReference type="PROSITE" id="PS50887">
    <property type="entry name" value="GGDEF"/>
    <property type="match status" value="1"/>
</dbReference>
<dbReference type="PANTHER" id="PTHR45138">
    <property type="entry name" value="REGULATORY COMPONENTS OF SENSORY TRANSDUCTION SYSTEM"/>
    <property type="match status" value="1"/>
</dbReference>
<dbReference type="InterPro" id="IPR011006">
    <property type="entry name" value="CheY-like_superfamily"/>
</dbReference>
<gene>
    <name evidence="6" type="ORF">K4H28_10675</name>
</gene>
<sequence length="299" mass="32587">MSEQQKILVVDDSASNRQLLGELLQADYTVLLAKNGEQALLRAREQLPDLILLDVMMPEMDGYEVLQLLKADPDTAPIGVIFITGLDTPDDEERGLLMGASDYIAKPFHPAVVKARVSVHMQVARQRRMLETLANIDALTELPNRRQLDAVLAAECSRAGRTGNPLSVAILDVDYFKLYNDYYGHAMGDRVLQTIASVLNGKMKRPSDLAARYGGEEFVLIMPDTLLEGALEVANKLCSAIAALQIPHEKSRDYACVTVSIGVASGTVNVPPTAESLLQVADARLYRAKAAGRNRALAT</sequence>
<protein>
    <recommendedName>
        <fullName evidence="1">diguanylate cyclase</fullName>
        <ecNumber evidence="1">2.7.7.65</ecNumber>
    </recommendedName>
</protein>
<dbReference type="SUPFAM" id="SSF55073">
    <property type="entry name" value="Nucleotide cyclase"/>
    <property type="match status" value="1"/>
</dbReference>
<name>A0ABX8Z2H3_9NEIS</name>
<dbReference type="CDD" id="cd01949">
    <property type="entry name" value="GGDEF"/>
    <property type="match status" value="1"/>
</dbReference>
<dbReference type="PROSITE" id="PS50110">
    <property type="entry name" value="RESPONSE_REGULATORY"/>
    <property type="match status" value="1"/>
</dbReference>
<dbReference type="InterPro" id="IPR000160">
    <property type="entry name" value="GGDEF_dom"/>
</dbReference>
<comment type="catalytic activity">
    <reaction evidence="2">
        <text>2 GTP = 3',3'-c-di-GMP + 2 diphosphate</text>
        <dbReference type="Rhea" id="RHEA:24898"/>
        <dbReference type="ChEBI" id="CHEBI:33019"/>
        <dbReference type="ChEBI" id="CHEBI:37565"/>
        <dbReference type="ChEBI" id="CHEBI:58805"/>
        <dbReference type="EC" id="2.7.7.65"/>
    </reaction>
</comment>
<feature type="domain" description="Response regulatory" evidence="4">
    <location>
        <begin position="6"/>
        <end position="121"/>
    </location>
</feature>
<dbReference type="Gene3D" id="3.40.50.2300">
    <property type="match status" value="1"/>
</dbReference>
<dbReference type="SMART" id="SM00448">
    <property type="entry name" value="REC"/>
    <property type="match status" value="1"/>
</dbReference>
<evidence type="ECO:0000256" key="3">
    <source>
        <dbReference type="PROSITE-ProRule" id="PRU00169"/>
    </source>
</evidence>
<dbReference type="NCBIfam" id="TIGR00254">
    <property type="entry name" value="GGDEF"/>
    <property type="match status" value="1"/>
</dbReference>
<dbReference type="InterPro" id="IPR043128">
    <property type="entry name" value="Rev_trsase/Diguanyl_cyclase"/>
</dbReference>
<evidence type="ECO:0000256" key="1">
    <source>
        <dbReference type="ARBA" id="ARBA00012528"/>
    </source>
</evidence>
<keyword evidence="6" id="KW-0548">Nucleotidyltransferase</keyword>